<keyword evidence="3" id="KW-1185">Reference proteome</keyword>
<accession>A0AAU8WDK5</accession>
<evidence type="ECO:0000313" key="2">
    <source>
        <dbReference type="EMBL" id="ASK54217.1"/>
    </source>
</evidence>
<dbReference type="Proteomes" id="UP000198371">
    <property type="component" value="Chromosome 2"/>
</dbReference>
<evidence type="ECO:0000313" key="1">
    <source>
        <dbReference type="EMBL" id="ASK53295.1"/>
    </source>
</evidence>
<protein>
    <submittedName>
        <fullName evidence="2">Uncharacterized protein</fullName>
    </submittedName>
</protein>
<dbReference type="KEGG" id="vti:CEQ48_00005"/>
<dbReference type="EMBL" id="CP022352">
    <property type="protein sequence ID" value="ASK53295.1"/>
    <property type="molecule type" value="Genomic_DNA"/>
</dbReference>
<dbReference type="KEGG" id="vti:CEQ48_05445"/>
<organism evidence="2 3">
    <name type="scientific">Vibrio tarriae</name>
    <dbReference type="NCBI Taxonomy" id="2014742"/>
    <lineage>
        <taxon>Bacteria</taxon>
        <taxon>Pseudomonadati</taxon>
        <taxon>Pseudomonadota</taxon>
        <taxon>Gammaproteobacteria</taxon>
        <taxon>Vibrionales</taxon>
        <taxon>Vibrionaceae</taxon>
        <taxon>Vibrio</taxon>
    </lineage>
</organism>
<reference evidence="2 3" key="2">
    <citation type="submission" date="2017-06" db="EMBL/GenBank/DDBJ databases">
        <title>Complete genome sequence of Vibrio sp. 2521-89, a close relative of Vibrio cholerae isolated from lake water in New Mexico, USA.</title>
        <authorList>
            <person name="Liang K."/>
            <person name="Orata F.D."/>
            <person name="Winkjer N.S."/>
            <person name="Tarr C.L."/>
            <person name="Boucher Y."/>
        </authorList>
    </citation>
    <scope>NUCLEOTIDE SEQUENCE [LARGE SCALE GENOMIC DNA]</scope>
    <source>
        <strain evidence="2 3">2521-89</strain>
    </source>
</reference>
<sequence>MLPVFKSRLDFLCYTLACREKMSSQAERTPSTSHHADTARQFPSPYFWTISRLCARPSRYCVTTMTTKRRNDDDEN</sequence>
<dbReference type="AlphaFoldDB" id="A0AAU8WDK5"/>
<proteinExistence type="predicted"/>
<dbReference type="EMBL" id="CP022352">
    <property type="protein sequence ID" value="ASK54217.1"/>
    <property type="molecule type" value="Genomic_DNA"/>
</dbReference>
<name>A0AAU8WDK5_9VIBR</name>
<gene>
    <name evidence="1" type="ORF">CEQ48_00005</name>
    <name evidence="2" type="ORF">CEQ48_05445</name>
</gene>
<reference evidence="3" key="1">
    <citation type="journal article" date="2017" name="Genome Announc.">
        <title>Complete Genome Sequence of Vibrio sp. Strain 2521-89, a Close Relative of Vibrio cholerae Isolated from Lake Water in New Mexico, USA.</title>
        <authorList>
            <person name="Liang K."/>
            <person name="Orata F.D."/>
            <person name="Winkjer N.S."/>
            <person name="Rowe L.A."/>
            <person name="Tarr C.L."/>
            <person name="Boucher Y."/>
        </authorList>
    </citation>
    <scope>NUCLEOTIDE SEQUENCE [LARGE SCALE GENOMIC DNA]</scope>
    <source>
        <strain evidence="3">2521-89</strain>
    </source>
</reference>
<evidence type="ECO:0000313" key="3">
    <source>
        <dbReference type="Proteomes" id="UP000198371"/>
    </source>
</evidence>